<sequence>MDITEHVTSVLAPLKLDVLFNSVPTGATIPNQYITFLEINSKPALEASDHEYETERLIQVNVWSKPNYFQLVEDIKRLMESAGYERTIEYDAPKQEGDSHFNKVLRFVFYDEY</sequence>
<protein>
    <recommendedName>
        <fullName evidence="3">DUF3168 domain-containing protein</fullName>
    </recommendedName>
</protein>
<proteinExistence type="predicted"/>
<gene>
    <name evidence="1" type="ORF">BG258_15825</name>
</gene>
<reference evidence="1 2" key="1">
    <citation type="submission" date="2016-09" db="EMBL/GenBank/DDBJ databases">
        <title>Draft genome sequence of the soil isolate, Lysinibacillus fusiformis M5, a potential hypoxanthine producer.</title>
        <authorList>
            <person name="Gallegos-Monterrosa R."/>
            <person name="Maroti G."/>
            <person name="Balint B."/>
            <person name="Kovacs A.T."/>
        </authorList>
    </citation>
    <scope>NUCLEOTIDE SEQUENCE [LARGE SCALE GENOMIC DNA]</scope>
    <source>
        <strain evidence="1 2">M5</strain>
    </source>
</reference>
<name>A0A1E4RBC7_9BACI</name>
<dbReference type="AlphaFoldDB" id="A0A1E4RBC7"/>
<dbReference type="Proteomes" id="UP000094784">
    <property type="component" value="Unassembled WGS sequence"/>
</dbReference>
<evidence type="ECO:0000313" key="2">
    <source>
        <dbReference type="Proteomes" id="UP000094784"/>
    </source>
</evidence>
<comment type="caution">
    <text evidence="1">The sequence shown here is derived from an EMBL/GenBank/DDBJ whole genome shotgun (WGS) entry which is preliminary data.</text>
</comment>
<dbReference type="EMBL" id="MECQ01000001">
    <property type="protein sequence ID" value="ODV57777.1"/>
    <property type="molecule type" value="Genomic_DNA"/>
</dbReference>
<evidence type="ECO:0008006" key="3">
    <source>
        <dbReference type="Google" id="ProtNLM"/>
    </source>
</evidence>
<organism evidence="1 2">
    <name type="scientific">Lysinibacillus fusiformis</name>
    <dbReference type="NCBI Taxonomy" id="28031"/>
    <lineage>
        <taxon>Bacteria</taxon>
        <taxon>Bacillati</taxon>
        <taxon>Bacillota</taxon>
        <taxon>Bacilli</taxon>
        <taxon>Bacillales</taxon>
        <taxon>Bacillaceae</taxon>
        <taxon>Lysinibacillus</taxon>
    </lineage>
</organism>
<accession>A0A1E4RBC7</accession>
<evidence type="ECO:0000313" key="1">
    <source>
        <dbReference type="EMBL" id="ODV57777.1"/>
    </source>
</evidence>